<accession>A0A9P5JVN9</accession>
<comment type="caution">
    <text evidence="6">The sequence shown here is derived from an EMBL/GenBank/DDBJ whole genome shotgun (WGS) entry which is preliminary data.</text>
</comment>
<dbReference type="OrthoDB" id="9989112at2759"/>
<dbReference type="Proteomes" id="UP000759537">
    <property type="component" value="Unassembled WGS sequence"/>
</dbReference>
<dbReference type="PROSITE" id="PS51420">
    <property type="entry name" value="RHO"/>
    <property type="match status" value="1"/>
</dbReference>
<dbReference type="GO" id="GO:0000329">
    <property type="term" value="C:fungal-type vacuole membrane"/>
    <property type="evidence" value="ECO:0007669"/>
    <property type="project" value="TreeGrafter"/>
</dbReference>
<dbReference type="InterPro" id="IPR005225">
    <property type="entry name" value="Small_GTP-bd"/>
</dbReference>
<keyword evidence="3" id="KW-0342">GTP-binding</keyword>
<keyword evidence="6" id="KW-0378">Hydrolase</keyword>
<feature type="compositionally biased region" description="Low complexity" evidence="5">
    <location>
        <begin position="297"/>
        <end position="314"/>
    </location>
</feature>
<protein>
    <submittedName>
        <fullName evidence="6">P-loop containing nucleoside triphosphate hydrolase protein</fullName>
    </submittedName>
</protein>
<reference evidence="6" key="2">
    <citation type="journal article" date="2020" name="Nat. Commun.">
        <title>Large-scale genome sequencing of mycorrhizal fungi provides insights into the early evolution of symbiotic traits.</title>
        <authorList>
            <person name="Miyauchi S."/>
            <person name="Kiss E."/>
            <person name="Kuo A."/>
            <person name="Drula E."/>
            <person name="Kohler A."/>
            <person name="Sanchez-Garcia M."/>
            <person name="Morin E."/>
            <person name="Andreopoulos B."/>
            <person name="Barry K.W."/>
            <person name="Bonito G."/>
            <person name="Buee M."/>
            <person name="Carver A."/>
            <person name="Chen C."/>
            <person name="Cichocki N."/>
            <person name="Clum A."/>
            <person name="Culley D."/>
            <person name="Crous P.W."/>
            <person name="Fauchery L."/>
            <person name="Girlanda M."/>
            <person name="Hayes R.D."/>
            <person name="Keri Z."/>
            <person name="LaButti K."/>
            <person name="Lipzen A."/>
            <person name="Lombard V."/>
            <person name="Magnuson J."/>
            <person name="Maillard F."/>
            <person name="Murat C."/>
            <person name="Nolan M."/>
            <person name="Ohm R.A."/>
            <person name="Pangilinan J."/>
            <person name="Pereira M.F."/>
            <person name="Perotto S."/>
            <person name="Peter M."/>
            <person name="Pfister S."/>
            <person name="Riley R."/>
            <person name="Sitrit Y."/>
            <person name="Stielow J.B."/>
            <person name="Szollosi G."/>
            <person name="Zifcakova L."/>
            <person name="Stursova M."/>
            <person name="Spatafora J.W."/>
            <person name="Tedersoo L."/>
            <person name="Vaario L.M."/>
            <person name="Yamada A."/>
            <person name="Yan M."/>
            <person name="Wang P."/>
            <person name="Xu J."/>
            <person name="Bruns T."/>
            <person name="Baldrian P."/>
            <person name="Vilgalys R."/>
            <person name="Dunand C."/>
            <person name="Henrissat B."/>
            <person name="Grigoriev I.V."/>
            <person name="Hibbett D."/>
            <person name="Nagy L.G."/>
            <person name="Martin F.M."/>
        </authorList>
    </citation>
    <scope>NUCLEOTIDE SEQUENCE</scope>
    <source>
        <strain evidence="6">Prilba</strain>
    </source>
</reference>
<dbReference type="PROSITE" id="PS51419">
    <property type="entry name" value="RAB"/>
    <property type="match status" value="1"/>
</dbReference>
<dbReference type="PRINTS" id="PR00449">
    <property type="entry name" value="RASTRNSFRMNG"/>
</dbReference>
<organism evidence="6 7">
    <name type="scientific">Russula ochroleuca</name>
    <dbReference type="NCBI Taxonomy" id="152965"/>
    <lineage>
        <taxon>Eukaryota</taxon>
        <taxon>Fungi</taxon>
        <taxon>Dikarya</taxon>
        <taxon>Basidiomycota</taxon>
        <taxon>Agaricomycotina</taxon>
        <taxon>Agaricomycetes</taxon>
        <taxon>Russulales</taxon>
        <taxon>Russulaceae</taxon>
        <taxon>Russula</taxon>
    </lineage>
</organism>
<dbReference type="PANTHER" id="PTHR47981">
    <property type="entry name" value="RAB FAMILY"/>
    <property type="match status" value="1"/>
</dbReference>
<evidence type="ECO:0000256" key="1">
    <source>
        <dbReference type="ARBA" id="ARBA00006270"/>
    </source>
</evidence>
<dbReference type="GO" id="GO:0005770">
    <property type="term" value="C:late endosome"/>
    <property type="evidence" value="ECO:0007669"/>
    <property type="project" value="TreeGrafter"/>
</dbReference>
<dbReference type="GO" id="GO:0005525">
    <property type="term" value="F:GTP binding"/>
    <property type="evidence" value="ECO:0007669"/>
    <property type="project" value="UniProtKB-KW"/>
</dbReference>
<dbReference type="NCBIfam" id="TIGR00231">
    <property type="entry name" value="small_GTP"/>
    <property type="match status" value="1"/>
</dbReference>
<dbReference type="AlphaFoldDB" id="A0A9P5JVN9"/>
<dbReference type="SMART" id="SM00175">
    <property type="entry name" value="RAB"/>
    <property type="match status" value="1"/>
</dbReference>
<keyword evidence="2" id="KW-0547">Nucleotide-binding</keyword>
<feature type="region of interest" description="Disordered" evidence="5">
    <location>
        <begin position="285"/>
        <end position="318"/>
    </location>
</feature>
<dbReference type="SMART" id="SM00174">
    <property type="entry name" value="RHO"/>
    <property type="match status" value="1"/>
</dbReference>
<dbReference type="FunFam" id="3.40.50.300:FF:001447">
    <property type="entry name" value="Ras-related protein Rab-1B"/>
    <property type="match status" value="1"/>
</dbReference>
<dbReference type="Pfam" id="PF00071">
    <property type="entry name" value="Ras"/>
    <property type="match status" value="1"/>
</dbReference>
<proteinExistence type="inferred from homology"/>
<keyword evidence="7" id="KW-1185">Reference proteome</keyword>
<dbReference type="GO" id="GO:0032889">
    <property type="term" value="P:regulation of vacuole fusion, non-autophagic"/>
    <property type="evidence" value="ECO:0007669"/>
    <property type="project" value="TreeGrafter"/>
</dbReference>
<evidence type="ECO:0000256" key="5">
    <source>
        <dbReference type="SAM" id="MobiDB-lite"/>
    </source>
</evidence>
<sequence length="434" mass="46520">MRTVKVVIIGNSGVGKTSLRGQYASGHFSTAFRSTIGTDFITKTLPHHSKPDETVTLQIWDTAGQERFSSLSSAFFRGADAVVLIFDVNQPETLQALDRWWSEFCACAPLSDEETEEYCLVVVGNKTDLAPSSTGSAVSEEAALSFIDELVPSSGSPSSSLATPEDDGDWIPRHVLERVPSGSDGEVVAHDNGTLDSDSAGPVDIILVDETHPTIPDANSDAGVDGENAMPTFMIPPRTASIDLHTHHHMHASKVRSLGASQFSLAPYGTVSSNHTGFTSFHTPGSSFSDGHEPYHSALSSPLALSRSPSSSPPFHNQRSYRVLSASAMSTSTSIAPTITPARYADDNNLHTAAQTQTKPSRPLRGPRLFFTSAKTGTGVSEVFDYVARRVVTRWEWEEAHMSAPNLVGNCSTVHLGDAMTGEKRAFLPTCCPS</sequence>
<evidence type="ECO:0000256" key="4">
    <source>
        <dbReference type="ARBA" id="ARBA00023289"/>
    </source>
</evidence>
<dbReference type="SUPFAM" id="SSF52540">
    <property type="entry name" value="P-loop containing nucleoside triphosphate hydrolases"/>
    <property type="match status" value="1"/>
</dbReference>
<dbReference type="InterPro" id="IPR027417">
    <property type="entry name" value="P-loop_NTPase"/>
</dbReference>
<dbReference type="PANTHER" id="PTHR47981:SF20">
    <property type="entry name" value="RAS-RELATED PROTEIN RAB-7A"/>
    <property type="match status" value="1"/>
</dbReference>
<comment type="similarity">
    <text evidence="1">Belongs to the small GTPase superfamily. Rab family.</text>
</comment>
<dbReference type="InterPro" id="IPR001806">
    <property type="entry name" value="Small_GTPase"/>
</dbReference>
<dbReference type="PROSITE" id="PS51421">
    <property type="entry name" value="RAS"/>
    <property type="match status" value="1"/>
</dbReference>
<evidence type="ECO:0000313" key="6">
    <source>
        <dbReference type="EMBL" id="KAF8467471.1"/>
    </source>
</evidence>
<keyword evidence="4" id="KW-0636">Prenylation</keyword>
<keyword evidence="4" id="KW-0449">Lipoprotein</keyword>
<evidence type="ECO:0000256" key="2">
    <source>
        <dbReference type="ARBA" id="ARBA00022741"/>
    </source>
</evidence>
<name>A0A9P5JVN9_9AGAM</name>
<dbReference type="SMART" id="SM00173">
    <property type="entry name" value="RAS"/>
    <property type="match status" value="1"/>
</dbReference>
<gene>
    <name evidence="6" type="ORF">DFH94DRAFT_778781</name>
</gene>
<reference evidence="6" key="1">
    <citation type="submission" date="2019-10" db="EMBL/GenBank/DDBJ databases">
        <authorList>
            <consortium name="DOE Joint Genome Institute"/>
            <person name="Kuo A."/>
            <person name="Miyauchi S."/>
            <person name="Kiss E."/>
            <person name="Drula E."/>
            <person name="Kohler A."/>
            <person name="Sanchez-Garcia M."/>
            <person name="Andreopoulos B."/>
            <person name="Barry K.W."/>
            <person name="Bonito G."/>
            <person name="Buee M."/>
            <person name="Carver A."/>
            <person name="Chen C."/>
            <person name="Cichocki N."/>
            <person name="Clum A."/>
            <person name="Culley D."/>
            <person name="Crous P.W."/>
            <person name="Fauchery L."/>
            <person name="Girlanda M."/>
            <person name="Hayes R."/>
            <person name="Keri Z."/>
            <person name="LaButti K."/>
            <person name="Lipzen A."/>
            <person name="Lombard V."/>
            <person name="Magnuson J."/>
            <person name="Maillard F."/>
            <person name="Morin E."/>
            <person name="Murat C."/>
            <person name="Nolan M."/>
            <person name="Ohm R."/>
            <person name="Pangilinan J."/>
            <person name="Pereira M."/>
            <person name="Perotto S."/>
            <person name="Peter M."/>
            <person name="Riley R."/>
            <person name="Sitrit Y."/>
            <person name="Stielow B."/>
            <person name="Szollosi G."/>
            <person name="Zifcakova L."/>
            <person name="Stursova M."/>
            <person name="Spatafora J.W."/>
            <person name="Tedersoo L."/>
            <person name="Vaario L.-M."/>
            <person name="Yamada A."/>
            <person name="Yan M."/>
            <person name="Wang P."/>
            <person name="Xu J."/>
            <person name="Bruns T."/>
            <person name="Baldrian P."/>
            <person name="Vilgalys R."/>
            <person name="Henrissat B."/>
            <person name="Grigoriev I.V."/>
            <person name="Hibbett D."/>
            <person name="Nagy L.G."/>
            <person name="Martin F.M."/>
        </authorList>
    </citation>
    <scope>NUCLEOTIDE SEQUENCE</scope>
    <source>
        <strain evidence="6">Prilba</strain>
    </source>
</reference>
<dbReference type="GO" id="GO:0003924">
    <property type="term" value="F:GTPase activity"/>
    <property type="evidence" value="ECO:0007669"/>
    <property type="project" value="InterPro"/>
</dbReference>
<evidence type="ECO:0000313" key="7">
    <source>
        <dbReference type="Proteomes" id="UP000759537"/>
    </source>
</evidence>
<dbReference type="Gene3D" id="3.40.50.300">
    <property type="entry name" value="P-loop containing nucleotide triphosphate hydrolases"/>
    <property type="match status" value="1"/>
</dbReference>
<evidence type="ECO:0000256" key="3">
    <source>
        <dbReference type="ARBA" id="ARBA00023134"/>
    </source>
</evidence>
<dbReference type="EMBL" id="WHVB01000036">
    <property type="protein sequence ID" value="KAF8467471.1"/>
    <property type="molecule type" value="Genomic_DNA"/>
</dbReference>